<evidence type="ECO:0000313" key="2">
    <source>
        <dbReference type="EMBL" id="KND33472.1"/>
    </source>
</evidence>
<feature type="compositionally biased region" description="Basic and acidic residues" evidence="1">
    <location>
        <begin position="202"/>
        <end position="221"/>
    </location>
</feature>
<accession>A0A0L0K5S2</accession>
<reference evidence="3" key="1">
    <citation type="submission" date="2014-07" db="EMBL/GenBank/DDBJ databases">
        <title>Genome sequencing of plant-pathogenic Streptomyces species.</title>
        <authorList>
            <person name="Harrison J."/>
            <person name="Sapp M."/>
            <person name="Thwaites R."/>
            <person name="Studholme D.J."/>
        </authorList>
    </citation>
    <scope>NUCLEOTIDE SEQUENCE [LARGE SCALE GENOMIC DNA]</scope>
    <source>
        <strain evidence="3">NCPPB 4445</strain>
    </source>
</reference>
<feature type="region of interest" description="Disordered" evidence="1">
    <location>
        <begin position="1"/>
        <end position="21"/>
    </location>
</feature>
<evidence type="ECO:0000313" key="3">
    <source>
        <dbReference type="Proteomes" id="UP000037151"/>
    </source>
</evidence>
<name>A0A0L0K5S2_9ACTN</name>
<evidence type="ECO:0000256" key="1">
    <source>
        <dbReference type="SAM" id="MobiDB-lite"/>
    </source>
</evidence>
<organism evidence="2 3">
    <name type="scientific">Streptomyces acidiscabies</name>
    <dbReference type="NCBI Taxonomy" id="42234"/>
    <lineage>
        <taxon>Bacteria</taxon>
        <taxon>Bacillati</taxon>
        <taxon>Actinomycetota</taxon>
        <taxon>Actinomycetes</taxon>
        <taxon>Kitasatosporales</taxon>
        <taxon>Streptomycetaceae</taxon>
        <taxon>Streptomyces</taxon>
    </lineage>
</organism>
<proteinExistence type="predicted"/>
<dbReference type="AlphaFoldDB" id="A0A0L0K5S2"/>
<comment type="caution">
    <text evidence="2">The sequence shown here is derived from an EMBL/GenBank/DDBJ whole genome shotgun (WGS) entry which is preliminary data.</text>
</comment>
<dbReference type="EMBL" id="JPPY01000123">
    <property type="protein sequence ID" value="KND33472.1"/>
    <property type="molecule type" value="Genomic_DNA"/>
</dbReference>
<dbReference type="Proteomes" id="UP000037151">
    <property type="component" value="Unassembled WGS sequence"/>
</dbReference>
<sequence length="221" mass="22987">MSDQPDRPSESAGESPGTPGISGRWGKAIAAVAALGGFGGLALFLPVLGDTFGWGADGGQPEETVAASGTRSGLPESSATIKYPAVRGDEQVEIGLCPEFKGSSRLADGYRLWIAGQAAGEDDYVLFGEAAVSATTGNWTYTVQVGSEEQKGMVFEIFAVPVPKAVSDYLLNATDYLGHHLVPHGDGSAPIGLRNTALPPDSDTRHSDSIKVRRSGETHPC</sequence>
<gene>
    <name evidence="2" type="ORF">IQ63_18845</name>
</gene>
<feature type="region of interest" description="Disordered" evidence="1">
    <location>
        <begin position="191"/>
        <end position="221"/>
    </location>
</feature>
<dbReference type="PATRIC" id="fig|42234.21.peg.3882"/>
<dbReference type="RefSeq" id="WP_050371691.1">
    <property type="nucleotide sequence ID" value="NZ_KQ257821.1"/>
</dbReference>
<protein>
    <submittedName>
        <fullName evidence="2">Uncharacterized protein</fullName>
    </submittedName>
</protein>